<name>A0A4S4KR34_9AGAM</name>
<comment type="caution">
    <text evidence="1">The sequence shown here is derived from an EMBL/GenBank/DDBJ whole genome shotgun (WGS) entry which is preliminary data.</text>
</comment>
<dbReference type="AlphaFoldDB" id="A0A4S4KR34"/>
<sequence length="434" mass="48747">MAGDSLIVHNFVLSSSKSVESASLSPEKLLVQGRNLVASTQAREGWSTVVLPRAPTSNFANSTGRILVLRNAISSGTAFQTVCKQPPLNPIKRWGHLDADAEVTDVSNLKEFEGTDLSYLYKRKKITEKYPPQHQRTKKRSREAFDEGQCVDVHRVKKRRRVECTHLHDLIPQPHHHSHPTFATGNCLDSEIIRRFPPYSKAPFVCIVPYSRKAAATYFKDVYARSAWVIPVKGKLPWKDASQAQLEDSLTSVSLMTSGVLGVPIRWTAVLIGKFWDDLLEIRKRHVLGAISISYHVGSREELQEQITKTTFTTRIKEPLPVDPPTPTHLSQCTYIKIYHDVRYALYVRSVLDVWKTEVEVEDASVVSDAASSASHSRTTTKPVSQTIKQTNAEFSPCCAPCVLDSPRFNRSLPMPLSSHLRHRDDVCLDLSIL</sequence>
<accession>A0A4S4KR34</accession>
<evidence type="ECO:0000313" key="2">
    <source>
        <dbReference type="Proteomes" id="UP000308199"/>
    </source>
</evidence>
<proteinExistence type="predicted"/>
<organism evidence="1 2">
    <name type="scientific">Phellinidium pouzarii</name>
    <dbReference type="NCBI Taxonomy" id="167371"/>
    <lineage>
        <taxon>Eukaryota</taxon>
        <taxon>Fungi</taxon>
        <taxon>Dikarya</taxon>
        <taxon>Basidiomycota</taxon>
        <taxon>Agaricomycotina</taxon>
        <taxon>Agaricomycetes</taxon>
        <taxon>Hymenochaetales</taxon>
        <taxon>Hymenochaetaceae</taxon>
        <taxon>Phellinidium</taxon>
    </lineage>
</organism>
<protein>
    <submittedName>
        <fullName evidence="1">Uncharacterized protein</fullName>
    </submittedName>
</protein>
<keyword evidence="2" id="KW-1185">Reference proteome</keyword>
<gene>
    <name evidence="1" type="ORF">EW145_g6982</name>
</gene>
<dbReference type="EMBL" id="SGPK01000606">
    <property type="protein sequence ID" value="THH01082.1"/>
    <property type="molecule type" value="Genomic_DNA"/>
</dbReference>
<dbReference type="OrthoDB" id="3143319at2759"/>
<evidence type="ECO:0000313" key="1">
    <source>
        <dbReference type="EMBL" id="THH01082.1"/>
    </source>
</evidence>
<reference evidence="1 2" key="1">
    <citation type="submission" date="2019-02" db="EMBL/GenBank/DDBJ databases">
        <title>Genome sequencing of the rare red list fungi Phellinidium pouzarii.</title>
        <authorList>
            <person name="Buettner E."/>
            <person name="Kellner H."/>
        </authorList>
    </citation>
    <scope>NUCLEOTIDE SEQUENCE [LARGE SCALE GENOMIC DNA]</scope>
    <source>
        <strain evidence="1 2">DSM 108285</strain>
    </source>
</reference>
<dbReference type="Proteomes" id="UP000308199">
    <property type="component" value="Unassembled WGS sequence"/>
</dbReference>